<gene>
    <name evidence="2" type="ORF">GCM10007276_08870</name>
</gene>
<proteinExistence type="predicted"/>
<dbReference type="CDD" id="cd16406">
    <property type="entry name" value="ParB_N_like"/>
    <property type="match status" value="1"/>
</dbReference>
<dbReference type="SUPFAM" id="SSF110849">
    <property type="entry name" value="ParB/Sulfiredoxin"/>
    <property type="match status" value="1"/>
</dbReference>
<dbReference type="GO" id="GO:0007059">
    <property type="term" value="P:chromosome segregation"/>
    <property type="evidence" value="ECO:0007669"/>
    <property type="project" value="TreeGrafter"/>
</dbReference>
<evidence type="ECO:0000313" key="2">
    <source>
        <dbReference type="EMBL" id="GGE33752.1"/>
    </source>
</evidence>
<dbReference type="InterPro" id="IPR050336">
    <property type="entry name" value="Chromosome_partition/occlusion"/>
</dbReference>
<dbReference type="PANTHER" id="PTHR33375">
    <property type="entry name" value="CHROMOSOME-PARTITIONING PROTEIN PARB-RELATED"/>
    <property type="match status" value="1"/>
</dbReference>
<sequence>MTETLSIPLNKLVPWDGNVRKTGASEGIEELSASITAHGLLQAPIVRKIKGGKYGVVAGQRRLLALKLLAEKGTIAADMAIPCQLVAADADAGEISLAENVVRVAMHPADQFEAFRDLVDRGVEVAAVAARFGVTENIVAKRLKLGRLSPVVLAAYRAGEIDLEEAQAFAISDDHQAQERVLAEVSEWSRNPSLIRRHLTEGEIPASDKRVRFVGLDAYQLAGGVVRRDLFDDESSGTLIGTILLDRLVSEKLADFANSVRAEGWAWVKIVADFDRSVLGDYRRVHPERIELTAEQQALFDALSEEYDTLADSAEADDGDEGVLARLDRIEGSMSDLEHAQKVWTAETLAIAGAIVTLTYKGTPSVERGLIRRDEPVDDAVDEPTPREPVGLSTALMEELTARKTAALRVAVARNVPVALAAAVHALALPVFYPLGVNPSCLQVTLRETSAERHIRDEAGHAAVSVNADALARWSESLPLDSAEFWPWCLAQPQDTLLSLLAFVVAQAVNAVRLKADRPECGRLIAADALAKALSFDMAEWFTPDVGNYFGRISSAHIIAALCEAKGVSPAPSWTKMKKAELAALAAREIAGTGWLPEVLRARDPQSNELDEVAA</sequence>
<dbReference type="Gene3D" id="3.90.1530.30">
    <property type="match status" value="1"/>
</dbReference>
<reference evidence="2" key="2">
    <citation type="submission" date="2020-09" db="EMBL/GenBank/DDBJ databases">
        <authorList>
            <person name="Sun Q."/>
            <person name="Sedlacek I."/>
        </authorList>
    </citation>
    <scope>NUCLEOTIDE SEQUENCE</scope>
    <source>
        <strain evidence="2">CCM 7684</strain>
    </source>
</reference>
<protein>
    <submittedName>
        <fullName evidence="2">Chromosome partitioning protein ParB</fullName>
    </submittedName>
</protein>
<dbReference type="InterPro" id="IPR003115">
    <property type="entry name" value="ParB_N"/>
</dbReference>
<feature type="domain" description="ParB-like N-terminal" evidence="1">
    <location>
        <begin position="5"/>
        <end position="101"/>
    </location>
</feature>
<dbReference type="SUPFAM" id="SSF109709">
    <property type="entry name" value="KorB DNA-binding domain-like"/>
    <property type="match status" value="1"/>
</dbReference>
<dbReference type="SMART" id="SM00470">
    <property type="entry name" value="ParB"/>
    <property type="match status" value="1"/>
</dbReference>
<keyword evidence="3" id="KW-1185">Reference proteome</keyword>
<reference evidence="2" key="1">
    <citation type="journal article" date="2014" name="Int. J. Syst. Evol. Microbiol.">
        <title>Complete genome sequence of Corynebacterium casei LMG S-19264T (=DSM 44701T), isolated from a smear-ripened cheese.</title>
        <authorList>
            <consortium name="US DOE Joint Genome Institute (JGI-PGF)"/>
            <person name="Walter F."/>
            <person name="Albersmeier A."/>
            <person name="Kalinowski J."/>
            <person name="Ruckert C."/>
        </authorList>
    </citation>
    <scope>NUCLEOTIDE SEQUENCE</scope>
    <source>
        <strain evidence="2">CCM 7684</strain>
    </source>
</reference>
<dbReference type="Proteomes" id="UP000602745">
    <property type="component" value="Unassembled WGS sequence"/>
</dbReference>
<dbReference type="RefSeq" id="WP_188408469.1">
    <property type="nucleotide sequence ID" value="NZ_BMCP01000001.1"/>
</dbReference>
<accession>A0A8J2VNE4</accession>
<name>A0A8J2VNE4_9RHOB</name>
<dbReference type="EMBL" id="BMCP01000001">
    <property type="protein sequence ID" value="GGE33752.1"/>
    <property type="molecule type" value="Genomic_DNA"/>
</dbReference>
<organism evidence="2 3">
    <name type="scientific">Agaricicola taiwanensis</name>
    <dbReference type="NCBI Taxonomy" id="591372"/>
    <lineage>
        <taxon>Bacteria</taxon>
        <taxon>Pseudomonadati</taxon>
        <taxon>Pseudomonadota</taxon>
        <taxon>Alphaproteobacteria</taxon>
        <taxon>Rhodobacterales</taxon>
        <taxon>Paracoccaceae</taxon>
        <taxon>Agaricicola</taxon>
    </lineage>
</organism>
<dbReference type="GO" id="GO:0005694">
    <property type="term" value="C:chromosome"/>
    <property type="evidence" value="ECO:0007669"/>
    <property type="project" value="TreeGrafter"/>
</dbReference>
<dbReference type="InterPro" id="IPR036086">
    <property type="entry name" value="ParB/Sulfiredoxin_sf"/>
</dbReference>
<comment type="caution">
    <text evidence="2">The sequence shown here is derived from an EMBL/GenBank/DDBJ whole genome shotgun (WGS) entry which is preliminary data.</text>
</comment>
<evidence type="ECO:0000259" key="1">
    <source>
        <dbReference type="SMART" id="SM00470"/>
    </source>
</evidence>
<evidence type="ECO:0000313" key="3">
    <source>
        <dbReference type="Proteomes" id="UP000602745"/>
    </source>
</evidence>
<dbReference type="PANTHER" id="PTHR33375:SF7">
    <property type="entry name" value="CHROMOSOME 2-PARTITIONING PROTEIN PARB-RELATED"/>
    <property type="match status" value="1"/>
</dbReference>
<dbReference type="AlphaFoldDB" id="A0A8J2VNE4"/>
<dbReference type="Gene3D" id="1.10.10.2830">
    <property type="match status" value="1"/>
</dbReference>
<dbReference type="Pfam" id="PF02195">
    <property type="entry name" value="ParB_N"/>
    <property type="match status" value="1"/>
</dbReference>